<dbReference type="GO" id="GO:0047372">
    <property type="term" value="F:monoacylglycerol lipase activity"/>
    <property type="evidence" value="ECO:0007669"/>
    <property type="project" value="TreeGrafter"/>
</dbReference>
<proteinExistence type="inferred from homology"/>
<protein>
    <recommendedName>
        <fullName evidence="2">AB hydrolase-1 domain-containing protein</fullName>
    </recommendedName>
</protein>
<name>A0A177WW42_BATDL</name>
<dbReference type="GO" id="GO:0051793">
    <property type="term" value="P:medium-chain fatty acid catabolic process"/>
    <property type="evidence" value="ECO:0007669"/>
    <property type="project" value="TreeGrafter"/>
</dbReference>
<comment type="similarity">
    <text evidence="1">Belongs to the AB hydrolase superfamily. AB hydrolase 4 family.</text>
</comment>
<dbReference type="Gene3D" id="3.40.50.1820">
    <property type="entry name" value="alpha/beta hydrolase"/>
    <property type="match status" value="1"/>
</dbReference>
<dbReference type="AlphaFoldDB" id="A0A177WW42"/>
<dbReference type="InterPro" id="IPR000073">
    <property type="entry name" value="AB_hydrolase_1"/>
</dbReference>
<dbReference type="PANTHER" id="PTHR10794">
    <property type="entry name" value="ABHYDROLASE DOMAIN-CONTAINING PROTEIN"/>
    <property type="match status" value="1"/>
</dbReference>
<dbReference type="PANTHER" id="PTHR10794:SF63">
    <property type="entry name" value="ALPHA_BETA HYDROLASE 1, ISOFORM A"/>
    <property type="match status" value="1"/>
</dbReference>
<dbReference type="Proteomes" id="UP000077115">
    <property type="component" value="Unassembled WGS sequence"/>
</dbReference>
<dbReference type="SUPFAM" id="SSF53474">
    <property type="entry name" value="alpha/beta-Hydrolases"/>
    <property type="match status" value="1"/>
</dbReference>
<organism evidence="3 4">
    <name type="scientific">Batrachochytrium dendrobatidis (strain JEL423)</name>
    <dbReference type="NCBI Taxonomy" id="403673"/>
    <lineage>
        <taxon>Eukaryota</taxon>
        <taxon>Fungi</taxon>
        <taxon>Fungi incertae sedis</taxon>
        <taxon>Chytridiomycota</taxon>
        <taxon>Chytridiomycota incertae sedis</taxon>
        <taxon>Chytridiomycetes</taxon>
        <taxon>Rhizophydiales</taxon>
        <taxon>Rhizophydiales incertae sedis</taxon>
        <taxon>Batrachochytrium</taxon>
    </lineage>
</organism>
<dbReference type="InterPro" id="IPR000952">
    <property type="entry name" value="AB_hydrolase_4_CS"/>
</dbReference>
<gene>
    <name evidence="3" type="ORF">BDEG_27158</name>
</gene>
<dbReference type="VEuPathDB" id="FungiDB:BDEG_27158"/>
<sequence length="895" mass="99022">MAAIVALLFSGAEMLETVLSKTKQSIPLDSISQTTFDHPTTATTDTKHDHQHLFNVTHHLETDIGLESCTAMEKVHRLDMVPMPVSLQPKTSIYSIWKQQKSHHRVMRTKSRLDSAFLLPNHTSCLDAVIPIRPLSKSDMVDINEHAQRMSVKPVASLYTGQHGPHWSMLSSVSPAVSHWGNLKKRAEQPHQRMIPSTRTTLEITRTTRMDEESIIDEEPIIMDERSSRQQSVGNGWADSSSPAYIYMESFIRWGRGLWVYTLDQLSDMRSSSMSRSHAVNTTLIDSLAKSNYYSENSNTQGMAHSSTHLLGHGSGLEQLPYLSGLLAAVALLLLVRQWFLCSPVKLQMPQRPASIRRWNPQTCQVESIPFDTLVQSTCPHLATAGLNVFHPHPLLPGGHLQTMYAAIYKRTSAQSVKYSREIVDMPDGGIISLDWHFPNSGSDDLQAGFDSLNGTTISSTKQPLLMVLHGLTGGSHETYVQDIVEEVALSGVSSVVMNFRGCSKTPLTSPQLYSGAWTGDLAHCIRHIQSKVPNSSLVGCGFSLGSNILVKYIGETGLNCPLVGAVSVGNPFDLLGGMRALQRSWIGHNIYSPTMTKNLSKLFNSHAHNFKDAKELDLDGIRDAKSIIDFDEACTRRAFNYHTAEDYYRDASSAQYVPSIAIPTLMLSAKDDPVSSSELWPWRECLYNPHVILATTSRGGHLGWFEAKWSNVLSPARRWFAKPVGEFISCIFKADISIPEDKRIIQSNVMDKSLRGLPVRLAKPVTVSLDTAKIVTPSKPKHVTFALSPTETSLDAPTVVLAESAPVAVPASLRRVRLVTNHVLKSKSPDATICQKAVAVRPHLYVDTLKRNSFGQHIISLIRGNGSSTRVWSLLAALIWIYISKTTKSGKLFN</sequence>
<reference evidence="3 4" key="1">
    <citation type="submission" date="2006-10" db="EMBL/GenBank/DDBJ databases">
        <title>The Genome Sequence of Batrachochytrium dendrobatidis JEL423.</title>
        <authorList>
            <consortium name="The Broad Institute Genome Sequencing Platform"/>
            <person name="Birren B."/>
            <person name="Lander E."/>
            <person name="Galagan J."/>
            <person name="Cuomo C."/>
            <person name="Devon K."/>
            <person name="Jaffe D."/>
            <person name="Butler J."/>
            <person name="Alvarez P."/>
            <person name="Gnerre S."/>
            <person name="Grabherr M."/>
            <person name="Kleber M."/>
            <person name="Mauceli E."/>
            <person name="Brockman W."/>
            <person name="Young S."/>
            <person name="LaButti K."/>
            <person name="Sykes S."/>
            <person name="DeCaprio D."/>
            <person name="Crawford M."/>
            <person name="Koehrsen M."/>
            <person name="Engels R."/>
            <person name="Montgomery P."/>
            <person name="Pearson M."/>
            <person name="Howarth C."/>
            <person name="Larson L."/>
            <person name="White J."/>
            <person name="O'Leary S."/>
            <person name="Kodira C."/>
            <person name="Zeng Q."/>
            <person name="Yandava C."/>
            <person name="Alvarado L."/>
            <person name="Longcore J."/>
            <person name="James T."/>
        </authorList>
    </citation>
    <scope>NUCLEOTIDE SEQUENCE [LARGE SCALE GENOMIC DNA]</scope>
    <source>
        <strain evidence="3 4">JEL423</strain>
    </source>
</reference>
<evidence type="ECO:0000256" key="1">
    <source>
        <dbReference type="ARBA" id="ARBA00010884"/>
    </source>
</evidence>
<evidence type="ECO:0000313" key="4">
    <source>
        <dbReference type="Proteomes" id="UP000077115"/>
    </source>
</evidence>
<dbReference type="InterPro" id="IPR050960">
    <property type="entry name" value="AB_hydrolase_4_sf"/>
</dbReference>
<evidence type="ECO:0000313" key="3">
    <source>
        <dbReference type="EMBL" id="OAJ43845.1"/>
    </source>
</evidence>
<feature type="domain" description="AB hydrolase-1" evidence="2">
    <location>
        <begin position="464"/>
        <end position="704"/>
    </location>
</feature>
<evidence type="ECO:0000259" key="2">
    <source>
        <dbReference type="Pfam" id="PF00561"/>
    </source>
</evidence>
<dbReference type="PROSITE" id="PS01133">
    <property type="entry name" value="UPF0017"/>
    <property type="match status" value="1"/>
</dbReference>
<dbReference type="EMBL" id="DS022311">
    <property type="protein sequence ID" value="OAJ43845.1"/>
    <property type="molecule type" value="Genomic_DNA"/>
</dbReference>
<dbReference type="eggNOG" id="KOG1838">
    <property type="taxonomic scope" value="Eukaryota"/>
</dbReference>
<dbReference type="Pfam" id="PF00561">
    <property type="entry name" value="Abhydrolase_1"/>
    <property type="match status" value="1"/>
</dbReference>
<dbReference type="InterPro" id="IPR029058">
    <property type="entry name" value="AB_hydrolase_fold"/>
</dbReference>
<dbReference type="GO" id="GO:0051792">
    <property type="term" value="P:medium-chain fatty acid biosynthetic process"/>
    <property type="evidence" value="ECO:0007669"/>
    <property type="project" value="TreeGrafter"/>
</dbReference>
<accession>A0A177WW42</accession>
<reference evidence="3 4" key="2">
    <citation type="submission" date="2016-05" db="EMBL/GenBank/DDBJ databases">
        <title>Lineage-specific infection strategies underlie the spectrum of fungal disease in amphibians.</title>
        <authorList>
            <person name="Cuomo C.A."/>
            <person name="Farrer R.A."/>
            <person name="James T."/>
            <person name="Longcore J."/>
            <person name="Birren B."/>
        </authorList>
    </citation>
    <scope>NUCLEOTIDE SEQUENCE [LARGE SCALE GENOMIC DNA]</scope>
    <source>
        <strain evidence="3 4">JEL423</strain>
    </source>
</reference>
<dbReference type="OrthoDB" id="5954035at2759"/>
<dbReference type="GO" id="GO:0008126">
    <property type="term" value="F:acetylesterase activity"/>
    <property type="evidence" value="ECO:0007669"/>
    <property type="project" value="TreeGrafter"/>
</dbReference>
<dbReference type="STRING" id="403673.A0A177WW42"/>